<organism evidence="7 8">
    <name type="scientific">Streptomyces venezuelae</name>
    <dbReference type="NCBI Taxonomy" id="54571"/>
    <lineage>
        <taxon>Bacteria</taxon>
        <taxon>Bacillati</taxon>
        <taxon>Actinomycetota</taxon>
        <taxon>Actinomycetes</taxon>
        <taxon>Kitasatosporales</taxon>
        <taxon>Streptomycetaceae</taxon>
        <taxon>Streptomyces</taxon>
    </lineage>
</organism>
<evidence type="ECO:0000256" key="2">
    <source>
        <dbReference type="ARBA" id="ARBA00022729"/>
    </source>
</evidence>
<evidence type="ECO:0000259" key="5">
    <source>
        <dbReference type="Pfam" id="PF00561"/>
    </source>
</evidence>
<name>A0A5P2CUH7_STRVZ</name>
<gene>
    <name evidence="7" type="ORF">DEJ50_00560</name>
</gene>
<dbReference type="InterPro" id="IPR029058">
    <property type="entry name" value="AB_hydrolase_fold"/>
</dbReference>
<dbReference type="Pfam" id="PF00561">
    <property type="entry name" value="Abhydrolase_1"/>
    <property type="match status" value="1"/>
</dbReference>
<dbReference type="OrthoDB" id="4006962at2"/>
<dbReference type="PANTHER" id="PTHR43248">
    <property type="entry name" value="2-SUCCINYL-6-HYDROXY-2,4-CYCLOHEXADIENE-1-CARBOXYLATE SYNTHASE"/>
    <property type="match status" value="1"/>
</dbReference>
<dbReference type="SUPFAM" id="SSF53474">
    <property type="entry name" value="alpha/beta-Hydrolases"/>
    <property type="match status" value="1"/>
</dbReference>
<proteinExistence type="inferred from homology"/>
<feature type="compositionally biased region" description="Pro residues" evidence="4">
    <location>
        <begin position="49"/>
        <end position="62"/>
    </location>
</feature>
<reference evidence="7 8" key="1">
    <citation type="submission" date="2018-05" db="EMBL/GenBank/DDBJ databases">
        <title>Streptomyces venezuelae.</title>
        <authorList>
            <person name="Kim W."/>
            <person name="Lee N."/>
            <person name="Cho B.-K."/>
        </authorList>
    </citation>
    <scope>NUCLEOTIDE SEQUENCE [LARGE SCALE GENOMIC DNA]</scope>
    <source>
        <strain evidence="7 8">ATCC 21782</strain>
    </source>
</reference>
<dbReference type="InterPro" id="IPR051601">
    <property type="entry name" value="Serine_prot/Carboxylest_S33"/>
</dbReference>
<evidence type="ECO:0000256" key="1">
    <source>
        <dbReference type="ARBA" id="ARBA00010088"/>
    </source>
</evidence>
<evidence type="ECO:0000313" key="8">
    <source>
        <dbReference type="Proteomes" id="UP000325211"/>
    </source>
</evidence>
<evidence type="ECO:0000259" key="6">
    <source>
        <dbReference type="Pfam" id="PF08386"/>
    </source>
</evidence>
<dbReference type="EMBL" id="CP029190">
    <property type="protein sequence ID" value="QES46566.1"/>
    <property type="molecule type" value="Genomic_DNA"/>
</dbReference>
<sequence>MPAAEPRREPPHAPRPPLRPERRSRRGPHRAAALAAAALCSALLVQPTPAPAAGPTPTPTPTPSAAVPRLDWRPCTPGNPYDCATARVPLDHAAPAGRTIDLAVVRREATDPARRVGTLFINPGGPGGPGTVQVPQNYDAIPAELRQRFDIVSWDPRGIGNSTAVNCFDDTDEAQAWARSKPGGFPVTEKERTAWDEAYEDLARRCEKQDPDLLRHVSTADTAQDLDLLRQAVGEPRLTYIGVSYGTVLGATYANMFPGKVRAMVLDSNIDPNAWTNNNSPDARTSTLLRMGSDRTAAATLDRFLDLCGAATTAKCAFSAGSPQATREKFDRLTQRLRERPVGPWTYAVTVSDAVNSLYLVAGWPALAQRLQDLWQGRAPQQAAYPPPPPVRHPNPYLGEEQPIAVWCGDSPNPEDPAVFQRLEEESAARAGDAGRYWTWSGEPCTTWTARAANRYTGPWDKSTAHPILVIGTRYDPSTPYEDAQAMARELGDARLLTHDGYGHTVLFNNASTCVATHETRYLVDGTLPPTGTICRPDRQPFS</sequence>
<dbReference type="Proteomes" id="UP000325211">
    <property type="component" value="Chromosome"/>
</dbReference>
<evidence type="ECO:0000256" key="4">
    <source>
        <dbReference type="SAM" id="MobiDB-lite"/>
    </source>
</evidence>
<dbReference type="InterPro" id="IPR013595">
    <property type="entry name" value="Pept_S33_TAP-like_C"/>
</dbReference>
<feature type="domain" description="AB hydrolase-1" evidence="5">
    <location>
        <begin position="120"/>
        <end position="288"/>
    </location>
</feature>
<feature type="compositionally biased region" description="Basic and acidic residues" evidence="4">
    <location>
        <begin position="1"/>
        <end position="12"/>
    </location>
</feature>
<dbReference type="AlphaFoldDB" id="A0A5P2CUH7"/>
<dbReference type="PANTHER" id="PTHR43248:SF29">
    <property type="entry name" value="TRIPEPTIDYL AMINOPEPTIDASE"/>
    <property type="match status" value="1"/>
</dbReference>
<dbReference type="Gene3D" id="3.40.50.1820">
    <property type="entry name" value="alpha/beta hydrolase"/>
    <property type="match status" value="2"/>
</dbReference>
<dbReference type="InterPro" id="IPR000073">
    <property type="entry name" value="AB_hydrolase_1"/>
</dbReference>
<feature type="domain" description="Peptidase S33 tripeptidyl aminopeptidase-like C-terminal" evidence="6">
    <location>
        <begin position="434"/>
        <end position="535"/>
    </location>
</feature>
<evidence type="ECO:0000313" key="7">
    <source>
        <dbReference type="EMBL" id="QES46566.1"/>
    </source>
</evidence>
<comment type="similarity">
    <text evidence="1">Belongs to the peptidase S33 family.</text>
</comment>
<evidence type="ECO:0000256" key="3">
    <source>
        <dbReference type="ARBA" id="ARBA00022801"/>
    </source>
</evidence>
<dbReference type="GO" id="GO:0016787">
    <property type="term" value="F:hydrolase activity"/>
    <property type="evidence" value="ECO:0007669"/>
    <property type="project" value="UniProtKB-KW"/>
</dbReference>
<dbReference type="Pfam" id="PF08386">
    <property type="entry name" value="Abhydrolase_4"/>
    <property type="match status" value="1"/>
</dbReference>
<protein>
    <submittedName>
        <fullName evidence="7">Alpha/beta hydrolase</fullName>
    </submittedName>
</protein>
<keyword evidence="2" id="KW-0732">Signal</keyword>
<keyword evidence="3 7" id="KW-0378">Hydrolase</keyword>
<feature type="region of interest" description="Disordered" evidence="4">
    <location>
        <begin position="49"/>
        <end position="73"/>
    </location>
</feature>
<feature type="region of interest" description="Disordered" evidence="4">
    <location>
        <begin position="1"/>
        <end position="32"/>
    </location>
</feature>
<accession>A0A5P2CUH7</accession>